<dbReference type="SUPFAM" id="SSF56601">
    <property type="entry name" value="beta-lactamase/transpeptidase-like"/>
    <property type="match status" value="1"/>
</dbReference>
<dbReference type="InterPro" id="IPR050789">
    <property type="entry name" value="Diverse_Enzym_Activities"/>
</dbReference>
<organism evidence="2 3">
    <name type="scientific">Lachnotalea glycerini</name>
    <dbReference type="NCBI Taxonomy" id="1763509"/>
    <lineage>
        <taxon>Bacteria</taxon>
        <taxon>Bacillati</taxon>
        <taxon>Bacillota</taxon>
        <taxon>Clostridia</taxon>
        <taxon>Lachnospirales</taxon>
        <taxon>Lachnospiraceae</taxon>
        <taxon>Lachnotalea</taxon>
    </lineage>
</organism>
<accession>A0A371JEN9</accession>
<dbReference type="PANTHER" id="PTHR43283:SF3">
    <property type="entry name" value="BETA-LACTAMASE FAMILY PROTEIN (AFU_ORTHOLOGUE AFUA_5G07500)"/>
    <property type="match status" value="1"/>
</dbReference>
<protein>
    <submittedName>
        <fullName evidence="2">Class A beta-lactamase-related serine hydrolase</fullName>
    </submittedName>
</protein>
<reference evidence="2 3" key="1">
    <citation type="journal article" date="2017" name="Genome Announc.">
        <title>Draft Genome Sequence of a Sporulating and Motile Strain of Lachnotalea glycerini Isolated from Water in Quebec City, Canada.</title>
        <authorList>
            <person name="Maheux A.F."/>
            <person name="Boudreau D.K."/>
            <person name="Berube E."/>
            <person name="Boissinot M."/>
            <person name="Raymond F."/>
            <person name="Brodeur S."/>
            <person name="Corbeil J."/>
            <person name="Isabel S."/>
            <person name="Omar R.F."/>
            <person name="Bergeron M.G."/>
        </authorList>
    </citation>
    <scope>NUCLEOTIDE SEQUENCE [LARGE SCALE GENOMIC DNA]</scope>
    <source>
        <strain evidence="2 3">CCRI-19302</strain>
    </source>
</reference>
<keyword evidence="2" id="KW-0378">Hydrolase</keyword>
<dbReference type="EMBL" id="NOKA02000021">
    <property type="protein sequence ID" value="RDY31137.1"/>
    <property type="molecule type" value="Genomic_DNA"/>
</dbReference>
<evidence type="ECO:0000313" key="3">
    <source>
        <dbReference type="Proteomes" id="UP000216411"/>
    </source>
</evidence>
<dbReference type="Gene3D" id="3.40.710.10">
    <property type="entry name" value="DD-peptidase/beta-lactamase superfamily"/>
    <property type="match status" value="1"/>
</dbReference>
<proteinExistence type="predicted"/>
<dbReference type="RefSeq" id="WP_094375755.1">
    <property type="nucleotide sequence ID" value="NZ_NOKA02000021.1"/>
</dbReference>
<evidence type="ECO:0000313" key="2">
    <source>
        <dbReference type="EMBL" id="RDY31137.1"/>
    </source>
</evidence>
<dbReference type="Pfam" id="PF00144">
    <property type="entry name" value="Beta-lactamase"/>
    <property type="match status" value="1"/>
</dbReference>
<keyword evidence="3" id="KW-1185">Reference proteome</keyword>
<sequence length="390" mass="44179">MENRIKQANQSIIDVLNLEIEKGQLPGAAISIIYKGQNVINNCLGYSNLEQKKQVTQDSIFRIYSMSKPIAAVAAMIQVERGLIDIYAPIQIYLPEFKNMQVCKDGKLEKAKREILVKDLLDMTSGIVYPDIDEAGLHMEELFTQLQTRLNQGERITTLEICNKIANIPLAFHPGERWRYGLGVDVMGAIIEVTSGMRLSEFYAKEIFNPLGMQDTGFYVEQEKQERLSVLYKYEDHLLKPDEKRHLCLTKCLSAPSFESAGAGIVSTLRDYNQFAQMLVNYGTYRDVKLLSRKSVELFTQNHLTRKQLAAVNFETSIGYGYGNFMRVYQDLTLAGALGTVGEFGWDGWSGPYVTINPFENLTIVMMLQRGGYTNASLIRKIRNIAYSIL</sequence>
<evidence type="ECO:0000259" key="1">
    <source>
        <dbReference type="Pfam" id="PF00144"/>
    </source>
</evidence>
<dbReference type="AlphaFoldDB" id="A0A371JEN9"/>
<gene>
    <name evidence="2" type="ORF">CG710_011140</name>
</gene>
<comment type="caution">
    <text evidence="2">The sequence shown here is derived from an EMBL/GenBank/DDBJ whole genome shotgun (WGS) entry which is preliminary data.</text>
</comment>
<dbReference type="InterPro" id="IPR001466">
    <property type="entry name" value="Beta-lactam-related"/>
</dbReference>
<dbReference type="OrthoDB" id="9797709at2"/>
<name>A0A371JEN9_9FIRM</name>
<dbReference type="PANTHER" id="PTHR43283">
    <property type="entry name" value="BETA-LACTAMASE-RELATED"/>
    <property type="match status" value="1"/>
</dbReference>
<dbReference type="GO" id="GO:0016787">
    <property type="term" value="F:hydrolase activity"/>
    <property type="evidence" value="ECO:0007669"/>
    <property type="project" value="UniProtKB-KW"/>
</dbReference>
<dbReference type="InterPro" id="IPR012338">
    <property type="entry name" value="Beta-lactam/transpept-like"/>
</dbReference>
<feature type="domain" description="Beta-lactamase-related" evidence="1">
    <location>
        <begin position="21"/>
        <end position="373"/>
    </location>
</feature>
<dbReference type="Proteomes" id="UP000216411">
    <property type="component" value="Unassembled WGS sequence"/>
</dbReference>